<comment type="catalytic activity">
    <reaction evidence="7 9">
        <text>C-terminal L-cysteinyl-[HypE protein] + carbamoyl phosphate + ATP + H2O = C-terminal S-carboxamide-L-cysteinyl-[HypE protein] + AMP + phosphate + diphosphate + H(+)</text>
        <dbReference type="Rhea" id="RHEA:55636"/>
        <dbReference type="Rhea" id="RHEA-COMP:14247"/>
        <dbReference type="Rhea" id="RHEA-COMP:14392"/>
        <dbReference type="ChEBI" id="CHEBI:15377"/>
        <dbReference type="ChEBI" id="CHEBI:15378"/>
        <dbReference type="ChEBI" id="CHEBI:30616"/>
        <dbReference type="ChEBI" id="CHEBI:33019"/>
        <dbReference type="ChEBI" id="CHEBI:43474"/>
        <dbReference type="ChEBI" id="CHEBI:58228"/>
        <dbReference type="ChEBI" id="CHEBI:76913"/>
        <dbReference type="ChEBI" id="CHEBI:139126"/>
        <dbReference type="ChEBI" id="CHEBI:456215"/>
    </reaction>
</comment>
<keyword evidence="10" id="KW-0378">Hydrolase</keyword>
<feature type="domain" description="YrdC-like" evidence="12">
    <location>
        <begin position="203"/>
        <end position="389"/>
    </location>
</feature>
<comment type="caution">
    <text evidence="13">The sequence shown here is derived from an EMBL/GenBank/DDBJ whole genome shotgun (WGS) entry which is preliminary data.</text>
</comment>
<dbReference type="Pfam" id="PF01300">
    <property type="entry name" value="Sua5_yciO_yrdC"/>
    <property type="match status" value="1"/>
</dbReference>
<dbReference type="GO" id="GO:0051604">
    <property type="term" value="P:protein maturation"/>
    <property type="evidence" value="ECO:0007669"/>
    <property type="project" value="TreeGrafter"/>
</dbReference>
<keyword evidence="3" id="KW-0436">Ligase</keyword>
<evidence type="ECO:0000256" key="3">
    <source>
        <dbReference type="ARBA" id="ARBA00022598"/>
    </source>
</evidence>
<evidence type="ECO:0000256" key="4">
    <source>
        <dbReference type="ARBA" id="ARBA00022723"/>
    </source>
</evidence>
<dbReference type="InterPro" id="IPR041440">
    <property type="entry name" value="HypF_C"/>
</dbReference>
<keyword evidence="14" id="KW-1185">Reference proteome</keyword>
<dbReference type="Gene3D" id="3.30.420.360">
    <property type="match status" value="1"/>
</dbReference>
<dbReference type="InterPro" id="IPR017945">
    <property type="entry name" value="DHBP_synth_RibB-like_a/b_dom"/>
</dbReference>
<name>A0A4Z0M4E9_9GAMM</name>
<dbReference type="InterPro" id="IPR036046">
    <property type="entry name" value="Acylphosphatase-like_dom_sf"/>
</dbReference>
<evidence type="ECO:0000313" key="13">
    <source>
        <dbReference type="EMBL" id="TGD74389.1"/>
    </source>
</evidence>
<comment type="catalytic activity">
    <reaction evidence="10">
        <text>an acyl phosphate + H2O = a carboxylate + phosphate + H(+)</text>
        <dbReference type="Rhea" id="RHEA:14965"/>
        <dbReference type="ChEBI" id="CHEBI:15377"/>
        <dbReference type="ChEBI" id="CHEBI:15378"/>
        <dbReference type="ChEBI" id="CHEBI:29067"/>
        <dbReference type="ChEBI" id="CHEBI:43474"/>
        <dbReference type="ChEBI" id="CHEBI:59918"/>
        <dbReference type="EC" id="3.6.1.7"/>
    </reaction>
</comment>
<dbReference type="Proteomes" id="UP000298050">
    <property type="component" value="Unassembled WGS sequence"/>
</dbReference>
<dbReference type="InterPro" id="IPR001792">
    <property type="entry name" value="Acylphosphatase-like_dom"/>
</dbReference>
<evidence type="ECO:0000256" key="1">
    <source>
        <dbReference type="ARBA" id="ARBA00004711"/>
    </source>
</evidence>
<dbReference type="InterPro" id="IPR006070">
    <property type="entry name" value="Sua5-like_dom"/>
</dbReference>
<dbReference type="GO" id="GO:0008270">
    <property type="term" value="F:zinc ion binding"/>
    <property type="evidence" value="ECO:0007669"/>
    <property type="project" value="UniProtKB-KW"/>
</dbReference>
<keyword evidence="6" id="KW-0862">Zinc</keyword>
<dbReference type="AlphaFoldDB" id="A0A4Z0M4E9"/>
<feature type="active site" evidence="10">
    <location>
        <position position="18"/>
    </location>
</feature>
<dbReference type="UniPathway" id="UPA00335"/>
<dbReference type="Gene3D" id="3.90.870.50">
    <property type="match status" value="1"/>
</dbReference>
<dbReference type="Pfam" id="PF07503">
    <property type="entry name" value="zf-HYPF"/>
    <property type="match status" value="2"/>
</dbReference>
<evidence type="ECO:0000256" key="7">
    <source>
        <dbReference type="ARBA" id="ARBA00048220"/>
    </source>
</evidence>
<dbReference type="InterPro" id="IPR055128">
    <property type="entry name" value="HypF_C_2"/>
</dbReference>
<comment type="function">
    <text evidence="9">Involved in the maturation of [NiFe] hydrogenases. Along with HypE, it catalyzes the synthesis of the CN ligands of the active site iron of [NiFe]-hydrogenases. HypF functions as a carbamoyl transferase using carbamoylphosphate as a substrate and transferring the carboxamido moiety in an ATP-dependent reaction to the thiolate of the C-terminal cysteine of HypE yielding a protein-S-carboxamide.</text>
</comment>
<dbReference type="FunFam" id="3.30.420.40:FF:000124">
    <property type="entry name" value="Carbamoyltransferase HypF"/>
    <property type="match status" value="1"/>
</dbReference>
<dbReference type="InterPro" id="IPR017968">
    <property type="entry name" value="Acylphosphatase_CS"/>
</dbReference>
<dbReference type="GO" id="GO:0016743">
    <property type="term" value="F:carboxyl- or carbamoyltransferase activity"/>
    <property type="evidence" value="ECO:0007669"/>
    <property type="project" value="UniProtKB-UniRule"/>
</dbReference>
<evidence type="ECO:0000256" key="8">
    <source>
        <dbReference type="ARBA" id="ARBA00072168"/>
    </source>
</evidence>
<gene>
    <name evidence="13" type="primary">hypF</name>
    <name evidence="13" type="ORF">E4634_09495</name>
</gene>
<dbReference type="InterPro" id="IPR051060">
    <property type="entry name" value="Carbamoyltrans_HypF-like"/>
</dbReference>
<dbReference type="OrthoDB" id="9808093at2"/>
<dbReference type="EMBL" id="SRLE01000006">
    <property type="protein sequence ID" value="TGD74389.1"/>
    <property type="molecule type" value="Genomic_DNA"/>
</dbReference>
<evidence type="ECO:0000313" key="14">
    <source>
        <dbReference type="Proteomes" id="UP000298050"/>
    </source>
</evidence>
<dbReference type="InterPro" id="IPR043129">
    <property type="entry name" value="ATPase_NBD"/>
</dbReference>
<evidence type="ECO:0000256" key="9">
    <source>
        <dbReference type="PIRNR" id="PIRNR006256"/>
    </source>
</evidence>
<dbReference type="EC" id="6.2.-.-" evidence="9"/>
<dbReference type="SUPFAM" id="SSF54975">
    <property type="entry name" value="Acylphosphatase/BLUF domain-like"/>
    <property type="match status" value="1"/>
</dbReference>
<evidence type="ECO:0000256" key="5">
    <source>
        <dbReference type="ARBA" id="ARBA00022771"/>
    </source>
</evidence>
<dbReference type="PANTHER" id="PTHR42959">
    <property type="entry name" value="CARBAMOYLTRANSFERASE"/>
    <property type="match status" value="1"/>
</dbReference>
<reference evidence="13 14" key="1">
    <citation type="submission" date="2019-04" db="EMBL/GenBank/DDBJ databases">
        <title>Taxonomy of novel Haliea sp. from mangrove soil of West Coast of India.</title>
        <authorList>
            <person name="Verma A."/>
            <person name="Kumar P."/>
            <person name="Krishnamurthi S."/>
        </authorList>
    </citation>
    <scope>NUCLEOTIDE SEQUENCE [LARGE SCALE GENOMIC DNA]</scope>
    <source>
        <strain evidence="13 14">SAOS-164</strain>
    </source>
</reference>
<evidence type="ECO:0000259" key="11">
    <source>
        <dbReference type="PROSITE" id="PS51160"/>
    </source>
</evidence>
<keyword evidence="5" id="KW-0863">Zinc-finger</keyword>
<dbReference type="PROSITE" id="PS00150">
    <property type="entry name" value="ACYLPHOSPHATASE_1"/>
    <property type="match status" value="1"/>
</dbReference>
<protein>
    <recommendedName>
        <fullName evidence="8 9">Carbamoyltransferase HypF</fullName>
        <ecNumber evidence="9">6.2.-.-</ecNumber>
    </recommendedName>
</protein>
<comment type="pathway">
    <text evidence="1 9">Protein modification; [NiFe] hydrogenase maturation.</text>
</comment>
<dbReference type="PROSITE" id="PS51163">
    <property type="entry name" value="YRDC"/>
    <property type="match status" value="1"/>
</dbReference>
<dbReference type="Pfam" id="PF17788">
    <property type="entry name" value="HypF_C"/>
    <property type="match status" value="1"/>
</dbReference>
<accession>A0A4Z0M4E9</accession>
<keyword evidence="4" id="KW-0479">Metal-binding</keyword>
<dbReference type="PIRSF" id="PIRSF006256">
    <property type="entry name" value="CMPcnvr_hdrg_mat"/>
    <property type="match status" value="1"/>
</dbReference>
<feature type="active site" evidence="10">
    <location>
        <position position="36"/>
    </location>
</feature>
<dbReference type="Pfam" id="PF22521">
    <property type="entry name" value="HypF_C_2"/>
    <property type="match status" value="1"/>
</dbReference>
<dbReference type="Gene3D" id="3.30.110.120">
    <property type="match status" value="1"/>
</dbReference>
<feature type="domain" description="Acylphosphatase-like" evidence="11">
    <location>
        <begin position="3"/>
        <end position="91"/>
    </location>
</feature>
<dbReference type="GO" id="GO:0016874">
    <property type="term" value="F:ligase activity"/>
    <property type="evidence" value="ECO:0007669"/>
    <property type="project" value="UniProtKB-UniRule"/>
</dbReference>
<dbReference type="NCBIfam" id="TIGR00143">
    <property type="entry name" value="hypF"/>
    <property type="match status" value="1"/>
</dbReference>
<proteinExistence type="inferred from homology"/>
<organism evidence="13 14">
    <name type="scientific">Mangrovimicrobium sediminis</name>
    <dbReference type="NCBI Taxonomy" id="2562682"/>
    <lineage>
        <taxon>Bacteria</taxon>
        <taxon>Pseudomonadati</taxon>
        <taxon>Pseudomonadota</taxon>
        <taxon>Gammaproteobacteria</taxon>
        <taxon>Cellvibrionales</taxon>
        <taxon>Halieaceae</taxon>
        <taxon>Mangrovimicrobium</taxon>
    </lineage>
</organism>
<comment type="similarity">
    <text evidence="2 9">Belongs to the carbamoyltransferase HypF family.</text>
</comment>
<dbReference type="SUPFAM" id="SSF55821">
    <property type="entry name" value="YrdC/RibB"/>
    <property type="match status" value="1"/>
</dbReference>
<evidence type="ECO:0000259" key="12">
    <source>
        <dbReference type="PROSITE" id="PS51163"/>
    </source>
</evidence>
<dbReference type="SUPFAM" id="SSF53067">
    <property type="entry name" value="Actin-like ATPase domain"/>
    <property type="match status" value="1"/>
</dbReference>
<dbReference type="InterPro" id="IPR011125">
    <property type="entry name" value="Znf_HypF"/>
</dbReference>
<dbReference type="InterPro" id="IPR004421">
    <property type="entry name" value="Carbamoyltransferase_HypF"/>
</dbReference>
<dbReference type="Gene3D" id="3.30.420.40">
    <property type="match status" value="1"/>
</dbReference>
<dbReference type="GO" id="GO:0003725">
    <property type="term" value="F:double-stranded RNA binding"/>
    <property type="evidence" value="ECO:0007669"/>
    <property type="project" value="InterPro"/>
</dbReference>
<dbReference type="GO" id="GO:0003998">
    <property type="term" value="F:acylphosphatase activity"/>
    <property type="evidence" value="ECO:0007669"/>
    <property type="project" value="UniProtKB-EC"/>
</dbReference>
<dbReference type="Pfam" id="PF00708">
    <property type="entry name" value="Acylphosphatase"/>
    <property type="match status" value="1"/>
</dbReference>
<dbReference type="PROSITE" id="PS51160">
    <property type="entry name" value="ACYLPHOSPHATASE_3"/>
    <property type="match status" value="1"/>
</dbReference>
<evidence type="ECO:0000256" key="2">
    <source>
        <dbReference type="ARBA" id="ARBA00008097"/>
    </source>
</evidence>
<dbReference type="PANTHER" id="PTHR42959:SF1">
    <property type="entry name" value="CARBAMOYLTRANSFERASE HYPF"/>
    <property type="match status" value="1"/>
</dbReference>
<evidence type="ECO:0000256" key="6">
    <source>
        <dbReference type="ARBA" id="ARBA00022833"/>
    </source>
</evidence>
<evidence type="ECO:0000256" key="10">
    <source>
        <dbReference type="PROSITE-ProRule" id="PRU00520"/>
    </source>
</evidence>
<keyword evidence="13" id="KW-0808">Transferase</keyword>
<sequence>MRGERIRIRGTVQGVGFRPHVWRLARSAGITGDICNDNEGVLINAWGDSQALEEFVEEIETRKPPLAVIESVERQPQPNDIDAPGNFSILDSGAGAPLTAVAADAASCHQCLAEARNPRNRRAGYPFTNCTHCGPRYSIIRAIPYDRANTSMAPFAMCTNCLAEYYEPEDRRFHAQPNACPDCGPQLWLEDVDGNAVGELRNADALARAAALIASGHIVAVKGMGGVHLAVDACNAQAVDTLRERKRRYRKPLALMARDIAEVRRYAYLDWTEAKALHSPAAPIVILRRRDAHDDLAPGIAPGQDQLGFMLPYTPLHLELMRHLRGPIVLTSGNLSEEPQCTDNTDARERLAGIADYLLLHDRDIVNRVDDSVVRVTAGHLRTLRRARGFAPGQLALPPGFEGADGVLATGADLKNTFCLLKDGYAILSPHMGDLEDAPTQVDYRRAIALHRQLYAMEPQLLAADMHPDYHSSHYARELAASADLPCAEIQHHHAHIAAVLGEHGLPRDSAPVLGIALDGLGYGDDGGIWGGEFLLADYAQSQRIGRFRPVPMLGGNLAMREPWRCALAHLWSVDDWESLAGRHAALECIAFLREKPLDTLRQVAAKGINSPPSSSAGRLFDAAAALLGLHREEQAYEGEAAMALEAMALRAVDGVEQAYPFELREAQALVEIDWSTVWPALLEDLAAQVPGETIAARFHTTVATAVAELAQRLMLQHQLKTVALSGGVLQNSLLASQLQARLAAQGHRVLMPEQIPCNDGGIALGQALVAWAQQG</sequence>